<evidence type="ECO:0000256" key="3">
    <source>
        <dbReference type="ARBA" id="ARBA00022448"/>
    </source>
</evidence>
<keyword evidence="3 7" id="KW-0813">Transport</keyword>
<dbReference type="PROSITE" id="PS50850">
    <property type="entry name" value="MFS"/>
    <property type="match status" value="1"/>
</dbReference>
<feature type="transmembrane region" description="Helical" evidence="9">
    <location>
        <begin position="475"/>
        <end position="498"/>
    </location>
</feature>
<feature type="transmembrane region" description="Helical" evidence="9">
    <location>
        <begin position="379"/>
        <end position="398"/>
    </location>
</feature>
<evidence type="ECO:0000256" key="2">
    <source>
        <dbReference type="ARBA" id="ARBA00010992"/>
    </source>
</evidence>
<dbReference type="InterPro" id="IPR020846">
    <property type="entry name" value="MFS_dom"/>
</dbReference>
<keyword evidence="6 9" id="KW-0472">Membrane</keyword>
<evidence type="ECO:0000256" key="1">
    <source>
        <dbReference type="ARBA" id="ARBA00004141"/>
    </source>
</evidence>
<gene>
    <name evidence="11" type="ORF">CABS02_05438</name>
</gene>
<comment type="subcellular location">
    <subcellularLocation>
        <location evidence="1">Membrane</location>
        <topology evidence="1">Multi-pass membrane protein</topology>
    </subcellularLocation>
</comment>
<comment type="similarity">
    <text evidence="2 7">Belongs to the major facilitator superfamily. Sugar transporter (TC 2.A.1.1) family.</text>
</comment>
<keyword evidence="4 9" id="KW-0812">Transmembrane</keyword>
<dbReference type="GO" id="GO:0005351">
    <property type="term" value="F:carbohydrate:proton symporter activity"/>
    <property type="evidence" value="ECO:0007669"/>
    <property type="project" value="TreeGrafter"/>
</dbReference>
<protein>
    <recommendedName>
        <fullName evidence="10">Major facilitator superfamily (MFS) profile domain-containing protein</fullName>
    </recommendedName>
</protein>
<feature type="transmembrane region" description="Helical" evidence="9">
    <location>
        <begin position="410"/>
        <end position="430"/>
    </location>
</feature>
<dbReference type="PANTHER" id="PTHR48022:SF70">
    <property type="entry name" value="MONOSACCHARIDE TRANSPORTER, PUTATIVE (AFU_ORTHOLOGUE AFUA_5G14540)-RELATED"/>
    <property type="match status" value="1"/>
</dbReference>
<comment type="caution">
    <text evidence="11">The sequence shown here is derived from an EMBL/GenBank/DDBJ whole genome shotgun (WGS) entry which is preliminary data.</text>
</comment>
<feature type="transmembrane region" description="Helical" evidence="9">
    <location>
        <begin position="156"/>
        <end position="178"/>
    </location>
</feature>
<dbReference type="Pfam" id="PF00083">
    <property type="entry name" value="Sugar_tr"/>
    <property type="match status" value="1"/>
</dbReference>
<feature type="transmembrane region" description="Helical" evidence="9">
    <location>
        <begin position="349"/>
        <end position="367"/>
    </location>
</feature>
<dbReference type="GO" id="GO:0016020">
    <property type="term" value="C:membrane"/>
    <property type="evidence" value="ECO:0007669"/>
    <property type="project" value="UniProtKB-SubCell"/>
</dbReference>
<evidence type="ECO:0000259" key="10">
    <source>
        <dbReference type="PROSITE" id="PS50850"/>
    </source>
</evidence>
<feature type="transmembrane region" description="Helical" evidence="9">
    <location>
        <begin position="190"/>
        <end position="211"/>
    </location>
</feature>
<organism evidence="11 12">
    <name type="scientific">Colletotrichum abscissum</name>
    <dbReference type="NCBI Taxonomy" id="1671311"/>
    <lineage>
        <taxon>Eukaryota</taxon>
        <taxon>Fungi</taxon>
        <taxon>Dikarya</taxon>
        <taxon>Ascomycota</taxon>
        <taxon>Pezizomycotina</taxon>
        <taxon>Sordariomycetes</taxon>
        <taxon>Hypocreomycetidae</taxon>
        <taxon>Glomerellales</taxon>
        <taxon>Glomerellaceae</taxon>
        <taxon>Colletotrichum</taxon>
        <taxon>Colletotrichum acutatum species complex</taxon>
    </lineage>
</organism>
<evidence type="ECO:0000313" key="11">
    <source>
        <dbReference type="EMBL" id="KAI3554307.1"/>
    </source>
</evidence>
<evidence type="ECO:0000256" key="4">
    <source>
        <dbReference type="ARBA" id="ARBA00022692"/>
    </source>
</evidence>
<proteinExistence type="inferred from homology"/>
<dbReference type="AlphaFoldDB" id="A0A9P9XJE1"/>
<name>A0A9P9XJE1_9PEZI</name>
<feature type="transmembrane region" description="Helical" evidence="9">
    <location>
        <begin position="312"/>
        <end position="334"/>
    </location>
</feature>
<reference evidence="11" key="1">
    <citation type="submission" date="2019-01" db="EMBL/GenBank/DDBJ databases">
        <title>Colletotrichum abscissum LGMF1257.</title>
        <authorList>
            <person name="Baroncelli R."/>
        </authorList>
    </citation>
    <scope>NUCLEOTIDE SEQUENCE</scope>
    <source>
        <strain evidence="11">Ca142</strain>
    </source>
</reference>
<sequence length="545" mass="59762">MAEPTKRTYSGGDEKRDLASSDVMEDAPPTVVAAVAAHEIAHEVEDGKYSPWTKSMFNLYGVLFVAYCCGALNGYDGSLMGSLNGMTSYQRTFDMKTSGSSTGIVFMMYNVGSVCAILFTGPVNDLLGRRWGMFTGALLIIIGTCIQATANHIPQFLGGRFVLGFGVSFCCVSAPTYVSELAHPKWRGTLTGLYNCMWPVGAFIAGWVAYGASFIPGDGGWRLPVWCQLVTSGIVVAFVFFLPESPRWLVANDRHEEAAKILTQLHGEKDPNHPIVQLQMKEMMAQISNEASDKKWWDYHELWNTHSARRRLICVLGMAIMGQASGNSLSSYYLVTMMNTAGITDEKKVLALNAVNSILGLLGSVIGARLTDRVGRRPLLIYSILFCSVTFAVITGTSKMAVDDPSNTNAANTTIAFVFLFGVVFSLGWTAQQSMYIAETLSTSTRAKGTAVGNFASSAISLVLAYSSGPAFEKIGYYFYLVFVFWDILEAIFIYFFFPETNHRTLEELEEVFSAPNPVKKSLEPRSASTVLETMKVPNEKFVEA</sequence>
<dbReference type="InterPro" id="IPR005828">
    <property type="entry name" value="MFS_sugar_transport-like"/>
</dbReference>
<dbReference type="Gene3D" id="1.20.1250.20">
    <property type="entry name" value="MFS general substrate transporter like domains"/>
    <property type="match status" value="1"/>
</dbReference>
<feature type="transmembrane region" description="Helical" evidence="9">
    <location>
        <begin position="451"/>
        <end position="469"/>
    </location>
</feature>
<feature type="domain" description="Major facilitator superfamily (MFS) profile" evidence="10">
    <location>
        <begin position="62"/>
        <end position="502"/>
    </location>
</feature>
<feature type="region of interest" description="Disordered" evidence="8">
    <location>
        <begin position="1"/>
        <end position="22"/>
    </location>
</feature>
<feature type="transmembrane region" description="Helical" evidence="9">
    <location>
        <begin position="57"/>
        <end position="75"/>
    </location>
</feature>
<dbReference type="OrthoDB" id="6133115at2759"/>
<feature type="transmembrane region" description="Helical" evidence="9">
    <location>
        <begin position="131"/>
        <end position="150"/>
    </location>
</feature>
<dbReference type="NCBIfam" id="TIGR00879">
    <property type="entry name" value="SP"/>
    <property type="match status" value="1"/>
</dbReference>
<dbReference type="InterPro" id="IPR003663">
    <property type="entry name" value="Sugar/inositol_transpt"/>
</dbReference>
<dbReference type="Proteomes" id="UP001056436">
    <property type="component" value="Unassembled WGS sequence"/>
</dbReference>
<feature type="compositionally biased region" description="Basic and acidic residues" evidence="8">
    <location>
        <begin position="1"/>
        <end position="19"/>
    </location>
</feature>
<feature type="transmembrane region" description="Helical" evidence="9">
    <location>
        <begin position="95"/>
        <end position="119"/>
    </location>
</feature>
<dbReference type="SUPFAM" id="SSF103473">
    <property type="entry name" value="MFS general substrate transporter"/>
    <property type="match status" value="1"/>
</dbReference>
<dbReference type="EMBL" id="SDAQ01000024">
    <property type="protein sequence ID" value="KAI3554307.1"/>
    <property type="molecule type" value="Genomic_DNA"/>
</dbReference>
<dbReference type="InterPro" id="IPR050360">
    <property type="entry name" value="MFS_Sugar_Transporters"/>
</dbReference>
<evidence type="ECO:0000256" key="5">
    <source>
        <dbReference type="ARBA" id="ARBA00022989"/>
    </source>
</evidence>
<feature type="transmembrane region" description="Helical" evidence="9">
    <location>
        <begin position="223"/>
        <end position="242"/>
    </location>
</feature>
<evidence type="ECO:0000256" key="8">
    <source>
        <dbReference type="SAM" id="MobiDB-lite"/>
    </source>
</evidence>
<keyword evidence="12" id="KW-1185">Reference proteome</keyword>
<evidence type="ECO:0000313" key="12">
    <source>
        <dbReference type="Proteomes" id="UP001056436"/>
    </source>
</evidence>
<dbReference type="PANTHER" id="PTHR48022">
    <property type="entry name" value="PLASTIDIC GLUCOSE TRANSPORTER 4"/>
    <property type="match status" value="1"/>
</dbReference>
<dbReference type="FunFam" id="1.20.1250.20:FF:000217">
    <property type="entry name" value="MFS lactose permease, putative"/>
    <property type="match status" value="1"/>
</dbReference>
<accession>A0A9P9XJE1</accession>
<evidence type="ECO:0000256" key="6">
    <source>
        <dbReference type="ARBA" id="ARBA00023136"/>
    </source>
</evidence>
<evidence type="ECO:0000256" key="9">
    <source>
        <dbReference type="SAM" id="Phobius"/>
    </source>
</evidence>
<evidence type="ECO:0000256" key="7">
    <source>
        <dbReference type="RuleBase" id="RU003346"/>
    </source>
</evidence>
<keyword evidence="5 9" id="KW-1133">Transmembrane helix</keyword>
<dbReference type="InterPro" id="IPR036259">
    <property type="entry name" value="MFS_trans_sf"/>
</dbReference>